<dbReference type="EMBL" id="JADNYJ010000053">
    <property type="protein sequence ID" value="KAF8899479.1"/>
    <property type="molecule type" value="Genomic_DNA"/>
</dbReference>
<accession>A0A9P5NJP1</accession>
<proteinExistence type="predicted"/>
<evidence type="ECO:0000313" key="3">
    <source>
        <dbReference type="Proteomes" id="UP000724874"/>
    </source>
</evidence>
<evidence type="ECO:0000256" key="1">
    <source>
        <dbReference type="SAM" id="Phobius"/>
    </source>
</evidence>
<comment type="caution">
    <text evidence="2">The sequence shown here is derived from an EMBL/GenBank/DDBJ whole genome shotgun (WGS) entry which is preliminary data.</text>
</comment>
<evidence type="ECO:0000313" key="2">
    <source>
        <dbReference type="EMBL" id="KAF8899479.1"/>
    </source>
</evidence>
<keyword evidence="1" id="KW-1133">Transmembrane helix</keyword>
<name>A0A9P5NJP1_GYMJU</name>
<gene>
    <name evidence="2" type="ORF">CPB84DRAFT_1141596</name>
</gene>
<sequence>MAKNGSGDIDELHRGTRHAARGWIMIRTGNSFLIITNIGRGAFGLAIYYGPPFPWTGRYGSQSQTQLSHAICELTLGMMMVARAYFLMSYKPKSDDVVVEPSKKLEVLKVASFGFTIIFYMHLFCWCYFFVPYICDDWKAFRLAAETPRIDI</sequence>
<reference evidence="2" key="1">
    <citation type="submission" date="2020-11" db="EMBL/GenBank/DDBJ databases">
        <authorList>
            <consortium name="DOE Joint Genome Institute"/>
            <person name="Ahrendt S."/>
            <person name="Riley R."/>
            <person name="Andreopoulos W."/>
            <person name="LaButti K."/>
            <person name="Pangilinan J."/>
            <person name="Ruiz-duenas F.J."/>
            <person name="Barrasa J.M."/>
            <person name="Sanchez-Garcia M."/>
            <person name="Camarero S."/>
            <person name="Miyauchi S."/>
            <person name="Serrano A."/>
            <person name="Linde D."/>
            <person name="Babiker R."/>
            <person name="Drula E."/>
            <person name="Ayuso-Fernandez I."/>
            <person name="Pacheco R."/>
            <person name="Padilla G."/>
            <person name="Ferreira P."/>
            <person name="Barriuso J."/>
            <person name="Kellner H."/>
            <person name="Castanera R."/>
            <person name="Alfaro M."/>
            <person name="Ramirez L."/>
            <person name="Pisabarro A.G."/>
            <person name="Kuo A."/>
            <person name="Tritt A."/>
            <person name="Lipzen A."/>
            <person name="He G."/>
            <person name="Yan M."/>
            <person name="Ng V."/>
            <person name="Cullen D."/>
            <person name="Martin F."/>
            <person name="Rosso M.-N."/>
            <person name="Henrissat B."/>
            <person name="Hibbett D."/>
            <person name="Martinez A.T."/>
            <person name="Grigoriev I.V."/>
        </authorList>
    </citation>
    <scope>NUCLEOTIDE SEQUENCE</scope>
    <source>
        <strain evidence="2">AH 44721</strain>
    </source>
</reference>
<organism evidence="2 3">
    <name type="scientific">Gymnopilus junonius</name>
    <name type="common">Spectacular rustgill mushroom</name>
    <name type="synonym">Gymnopilus spectabilis subsp. junonius</name>
    <dbReference type="NCBI Taxonomy" id="109634"/>
    <lineage>
        <taxon>Eukaryota</taxon>
        <taxon>Fungi</taxon>
        <taxon>Dikarya</taxon>
        <taxon>Basidiomycota</taxon>
        <taxon>Agaricomycotina</taxon>
        <taxon>Agaricomycetes</taxon>
        <taxon>Agaricomycetidae</taxon>
        <taxon>Agaricales</taxon>
        <taxon>Agaricineae</taxon>
        <taxon>Hymenogastraceae</taxon>
        <taxon>Gymnopilus</taxon>
    </lineage>
</organism>
<feature type="transmembrane region" description="Helical" evidence="1">
    <location>
        <begin position="24"/>
        <end position="47"/>
    </location>
</feature>
<keyword evidence="3" id="KW-1185">Reference proteome</keyword>
<feature type="transmembrane region" description="Helical" evidence="1">
    <location>
        <begin position="107"/>
        <end position="131"/>
    </location>
</feature>
<dbReference type="Proteomes" id="UP000724874">
    <property type="component" value="Unassembled WGS sequence"/>
</dbReference>
<keyword evidence="1" id="KW-0472">Membrane</keyword>
<dbReference type="AlphaFoldDB" id="A0A9P5NJP1"/>
<protein>
    <submittedName>
        <fullName evidence="2">Uncharacterized protein</fullName>
    </submittedName>
</protein>
<keyword evidence="1" id="KW-0812">Transmembrane</keyword>
<feature type="transmembrane region" description="Helical" evidence="1">
    <location>
        <begin position="67"/>
        <end position="86"/>
    </location>
</feature>